<evidence type="ECO:0008006" key="11">
    <source>
        <dbReference type="Google" id="ProtNLM"/>
    </source>
</evidence>
<dbReference type="InterPro" id="IPR050297">
    <property type="entry name" value="LipidA_mod_glycosyltrf_83"/>
</dbReference>
<dbReference type="PANTHER" id="PTHR33908">
    <property type="entry name" value="MANNOSYLTRANSFERASE YKCB-RELATED"/>
    <property type="match status" value="1"/>
</dbReference>
<feature type="transmembrane region" description="Helical" evidence="8">
    <location>
        <begin position="192"/>
        <end position="209"/>
    </location>
</feature>
<keyword evidence="6 8" id="KW-1133">Transmembrane helix</keyword>
<comment type="subcellular location">
    <subcellularLocation>
        <location evidence="1">Cell membrane</location>
        <topology evidence="1">Multi-pass membrane protein</topology>
    </subcellularLocation>
</comment>
<gene>
    <name evidence="9" type="ORF">AUJ59_03645</name>
</gene>
<dbReference type="EMBL" id="MNUI01000065">
    <property type="protein sequence ID" value="OIN88612.1"/>
    <property type="molecule type" value="Genomic_DNA"/>
</dbReference>
<evidence type="ECO:0000256" key="2">
    <source>
        <dbReference type="ARBA" id="ARBA00022475"/>
    </source>
</evidence>
<organism evidence="9 10">
    <name type="scientific">Candidatus Beckwithbacteria bacterium CG1_02_47_37</name>
    <dbReference type="NCBI Taxonomy" id="1805034"/>
    <lineage>
        <taxon>Bacteria</taxon>
        <taxon>Candidatus Beckwithiibacteriota</taxon>
    </lineage>
</organism>
<evidence type="ECO:0000256" key="5">
    <source>
        <dbReference type="ARBA" id="ARBA00022692"/>
    </source>
</evidence>
<keyword evidence="4" id="KW-0808">Transferase</keyword>
<reference evidence="9 10" key="1">
    <citation type="journal article" date="2016" name="Environ. Microbiol.">
        <title>Genomic resolution of a cold subsurface aquifer community provides metabolic insights for novel microbes adapted to high CO concentrations.</title>
        <authorList>
            <person name="Probst A.J."/>
            <person name="Castelle C.J."/>
            <person name="Singh A."/>
            <person name="Brown C.T."/>
            <person name="Anantharaman K."/>
            <person name="Sharon I."/>
            <person name="Hug L.A."/>
            <person name="Burstein D."/>
            <person name="Emerson J.B."/>
            <person name="Thomas B.C."/>
            <person name="Banfield J.F."/>
        </authorList>
    </citation>
    <scope>NUCLEOTIDE SEQUENCE [LARGE SCALE GENOMIC DNA]</scope>
    <source>
        <strain evidence="9">CG1_02_47_37</strain>
    </source>
</reference>
<dbReference type="Proteomes" id="UP000183144">
    <property type="component" value="Unassembled WGS sequence"/>
</dbReference>
<keyword evidence="5 8" id="KW-0812">Transmembrane</keyword>
<evidence type="ECO:0000256" key="3">
    <source>
        <dbReference type="ARBA" id="ARBA00022676"/>
    </source>
</evidence>
<keyword evidence="2" id="KW-1003">Cell membrane</keyword>
<dbReference type="STRING" id="1805034.AUJ59_03645"/>
<name>A0A1J4RQM5_9BACT</name>
<feature type="transmembrane region" description="Helical" evidence="8">
    <location>
        <begin position="99"/>
        <end position="120"/>
    </location>
</feature>
<feature type="transmembrane region" description="Helical" evidence="8">
    <location>
        <begin position="358"/>
        <end position="378"/>
    </location>
</feature>
<feature type="transmembrane region" description="Helical" evidence="8">
    <location>
        <begin position="287"/>
        <end position="304"/>
    </location>
</feature>
<feature type="transmembrane region" description="Helical" evidence="8">
    <location>
        <begin position="311"/>
        <end position="328"/>
    </location>
</feature>
<evidence type="ECO:0000256" key="6">
    <source>
        <dbReference type="ARBA" id="ARBA00022989"/>
    </source>
</evidence>
<evidence type="ECO:0000256" key="4">
    <source>
        <dbReference type="ARBA" id="ARBA00022679"/>
    </source>
</evidence>
<evidence type="ECO:0000313" key="9">
    <source>
        <dbReference type="EMBL" id="OIN88612.1"/>
    </source>
</evidence>
<accession>A0A1J4RQM5</accession>
<evidence type="ECO:0000256" key="8">
    <source>
        <dbReference type="SAM" id="Phobius"/>
    </source>
</evidence>
<keyword evidence="3" id="KW-0328">Glycosyltransferase</keyword>
<comment type="caution">
    <text evidence="9">The sequence shown here is derived from an EMBL/GenBank/DDBJ whole genome shotgun (WGS) entry which is preliminary data.</text>
</comment>
<dbReference type="GO" id="GO:0005886">
    <property type="term" value="C:plasma membrane"/>
    <property type="evidence" value="ECO:0007669"/>
    <property type="project" value="UniProtKB-SubCell"/>
</dbReference>
<feature type="transmembrane region" description="Helical" evidence="8">
    <location>
        <begin position="132"/>
        <end position="151"/>
    </location>
</feature>
<dbReference type="AlphaFoldDB" id="A0A1J4RQM5"/>
<protein>
    <recommendedName>
        <fullName evidence="11">Glycosyltransferase RgtA/B/C/D-like domain-containing protein</fullName>
    </recommendedName>
</protein>
<feature type="transmembrane region" description="Helical" evidence="8">
    <location>
        <begin position="334"/>
        <end position="351"/>
    </location>
</feature>
<keyword evidence="7 8" id="KW-0472">Membrane</keyword>
<evidence type="ECO:0000313" key="10">
    <source>
        <dbReference type="Proteomes" id="UP000183144"/>
    </source>
</evidence>
<dbReference type="PANTHER" id="PTHR33908:SF11">
    <property type="entry name" value="MEMBRANE PROTEIN"/>
    <property type="match status" value="1"/>
</dbReference>
<sequence>MANWLLEFMKIKLFLILLLAAVLRFYQLGQVPSGFINDEAAFGYNAYSLLKTGRDEFGKAWPIIFHSFGEGKLPAYIYLTMPSVAIFGLNEFAVRLPSAIFGVLTVLVVSRWSLVAGLVLATMPWHIHFSRAAFEANAALFLVTWGTWWWYAKKRKLSLTSFILTIFTYNAARLFTPLWFGWLAWRQRQTKLFLVFLGFWAALMFLPQSRQRLAGTTIFQTQSGVDQRLEQKFAETRNQPLWLTRALHNKPVEYGLDFFRRYSSHFSPEFLFFSGDPIRPRYRVPDMGQLLWLELPFLLIGLYLTIKKRQWWILLWLGLAPLPAAITFETPSAIRSYLMIVPLAIIIAYGVSTAWQKLRLLGQVFLILLFSYNLIHYLDAYFIHAPVHQPYEWQGGYRQLVTRVNELMSNYDRAEITDSRGTAYIYFLFYNQYDPAKWQQQSRQALTDPDKFGFTTISHLDNLYFIGETCPAKIPETGVLYVCTQEDHPVAGFTQLKDTINFDDGQPAFVLYEKSF</sequence>
<evidence type="ECO:0000256" key="1">
    <source>
        <dbReference type="ARBA" id="ARBA00004651"/>
    </source>
</evidence>
<dbReference type="GO" id="GO:0016763">
    <property type="term" value="F:pentosyltransferase activity"/>
    <property type="evidence" value="ECO:0007669"/>
    <property type="project" value="TreeGrafter"/>
</dbReference>
<feature type="transmembrane region" description="Helical" evidence="8">
    <location>
        <begin position="157"/>
        <end position="180"/>
    </location>
</feature>
<proteinExistence type="predicted"/>
<evidence type="ECO:0000256" key="7">
    <source>
        <dbReference type="ARBA" id="ARBA00023136"/>
    </source>
</evidence>
<dbReference type="GO" id="GO:0009103">
    <property type="term" value="P:lipopolysaccharide biosynthetic process"/>
    <property type="evidence" value="ECO:0007669"/>
    <property type="project" value="UniProtKB-ARBA"/>
</dbReference>